<evidence type="ECO:0000256" key="1">
    <source>
        <dbReference type="SAM" id="Phobius"/>
    </source>
</evidence>
<dbReference type="Gene3D" id="2.60.40.3050">
    <property type="match status" value="1"/>
</dbReference>
<dbReference type="PANTHER" id="PTHR31137">
    <property type="entry name" value="PROTEIN PSIB-RELATED-RELATED"/>
    <property type="match status" value="1"/>
</dbReference>
<dbReference type="EMBL" id="LNKH01000003">
    <property type="protein sequence ID" value="OSG97536.1"/>
    <property type="molecule type" value="Genomic_DNA"/>
</dbReference>
<comment type="caution">
    <text evidence="4">The sequence shown here is derived from an EMBL/GenBank/DDBJ whole genome shotgun (WGS) entry which is preliminary data.</text>
</comment>
<dbReference type="AlphaFoldDB" id="A0A1X2ZT37"/>
<reference evidence="4 5" key="1">
    <citation type="journal article" date="2016" name="Sci. Rep.">
        <title>Evaluation of genetic diversity among strains of the human gut commensal Bifidobacterium adolescentis.</title>
        <authorList>
            <person name="Duranti S."/>
            <person name="Milani C."/>
            <person name="Lugli G.A."/>
            <person name="Mancabelli L."/>
            <person name="Turroni F."/>
            <person name="Ferrario C."/>
            <person name="Mangifesta M."/>
            <person name="Viappiani A."/>
            <person name="Sanchez B."/>
            <person name="Margolles A."/>
            <person name="van Sinderen D."/>
            <person name="Ventura M."/>
        </authorList>
    </citation>
    <scope>NUCLEOTIDE SEQUENCE [LARGE SCALE GENOMIC DNA]</scope>
    <source>
        <strain evidence="4 5">AL46-2</strain>
    </source>
</reference>
<dbReference type="InterPro" id="IPR011874">
    <property type="entry name" value="Fibro_Slime"/>
</dbReference>
<dbReference type="Proteomes" id="UP000193905">
    <property type="component" value="Unassembled WGS sequence"/>
</dbReference>
<dbReference type="InterPro" id="IPR051154">
    <property type="entry name" value="Prespore-cell_inducing_factor"/>
</dbReference>
<dbReference type="SUPFAM" id="SSF49478">
    <property type="entry name" value="Cna protein B-type domain"/>
    <property type="match status" value="1"/>
</dbReference>
<accession>A0A1X2ZT37</accession>
<dbReference type="PROSITE" id="PS50234">
    <property type="entry name" value="VWFA"/>
    <property type="match status" value="1"/>
</dbReference>
<keyword evidence="1" id="KW-0812">Transmembrane</keyword>
<proteinExistence type="predicted"/>
<evidence type="ECO:0000259" key="3">
    <source>
        <dbReference type="PROSITE" id="PS51820"/>
    </source>
</evidence>
<dbReference type="InterPro" id="IPR022464">
    <property type="entry name" value="Strep_pil_isopept_link"/>
</dbReference>
<protein>
    <submittedName>
        <fullName evidence="4">Cell surface protein</fullName>
    </submittedName>
</protein>
<dbReference type="SMART" id="SM00327">
    <property type="entry name" value="VWA"/>
    <property type="match status" value="1"/>
</dbReference>
<evidence type="ECO:0000313" key="4">
    <source>
        <dbReference type="EMBL" id="OSG97536.1"/>
    </source>
</evidence>
<feature type="domain" description="PA14" evidence="3">
    <location>
        <begin position="189"/>
        <end position="365"/>
    </location>
</feature>
<organism evidence="4 5">
    <name type="scientific">Bifidobacterium adolescentis</name>
    <dbReference type="NCBI Taxonomy" id="1680"/>
    <lineage>
        <taxon>Bacteria</taxon>
        <taxon>Bacillati</taxon>
        <taxon>Actinomycetota</taxon>
        <taxon>Actinomycetes</taxon>
        <taxon>Bifidobacteriales</taxon>
        <taxon>Bifidobacteriaceae</taxon>
        <taxon>Bifidobacterium</taxon>
    </lineage>
</organism>
<evidence type="ECO:0000259" key="2">
    <source>
        <dbReference type="PROSITE" id="PS50234"/>
    </source>
</evidence>
<dbReference type="Gene3D" id="3.40.50.410">
    <property type="entry name" value="von Willebrand factor, type A domain"/>
    <property type="match status" value="1"/>
</dbReference>
<gene>
    <name evidence="4" type="ORF">AL0462_0079</name>
</gene>
<dbReference type="InterPro" id="IPR002035">
    <property type="entry name" value="VWF_A"/>
</dbReference>
<dbReference type="PANTHER" id="PTHR31137:SF11">
    <property type="entry name" value="PROTEIN PSIF"/>
    <property type="match status" value="1"/>
</dbReference>
<dbReference type="NCBIfam" id="TIGR02148">
    <property type="entry name" value="Fibro_Slime"/>
    <property type="match status" value="1"/>
</dbReference>
<feature type="transmembrane region" description="Helical" evidence="1">
    <location>
        <begin position="1182"/>
        <end position="1203"/>
    </location>
</feature>
<dbReference type="PROSITE" id="PS51820">
    <property type="entry name" value="PA14"/>
    <property type="match status" value="1"/>
</dbReference>
<dbReference type="Pfam" id="PF12892">
    <property type="entry name" value="FctA"/>
    <property type="match status" value="1"/>
</dbReference>
<dbReference type="SUPFAM" id="SSF53300">
    <property type="entry name" value="vWA-like"/>
    <property type="match status" value="1"/>
</dbReference>
<dbReference type="InterPro" id="IPR008454">
    <property type="entry name" value="Collagen-bd_Cna-like_B-typ_dom"/>
</dbReference>
<evidence type="ECO:0000313" key="5">
    <source>
        <dbReference type="Proteomes" id="UP000193905"/>
    </source>
</evidence>
<dbReference type="InterPro" id="IPR037524">
    <property type="entry name" value="PA14/GLEYA"/>
</dbReference>
<dbReference type="InterPro" id="IPR038174">
    <property type="entry name" value="Strep_pil_link_sf"/>
</dbReference>
<keyword evidence="1" id="KW-1133">Transmembrane helix</keyword>
<dbReference type="InterPro" id="IPR036465">
    <property type="entry name" value="vWFA_dom_sf"/>
</dbReference>
<name>A0A1X2ZT37_BIFAD</name>
<keyword evidence="1" id="KW-0472">Membrane</keyword>
<dbReference type="Pfam" id="PF05738">
    <property type="entry name" value="Cna_B"/>
    <property type="match status" value="1"/>
</dbReference>
<feature type="domain" description="VWFA" evidence="2">
    <location>
        <begin position="530"/>
        <end position="746"/>
    </location>
</feature>
<dbReference type="RefSeq" id="WP_236836115.1">
    <property type="nucleotide sequence ID" value="NZ_LNKH01000003.1"/>
</dbReference>
<dbReference type="Pfam" id="PF24558">
    <property type="entry name" value="DUF7604"/>
    <property type="match status" value="1"/>
</dbReference>
<dbReference type="Pfam" id="PF13519">
    <property type="entry name" value="VWA_2"/>
    <property type="match status" value="1"/>
</dbReference>
<dbReference type="InterPro" id="IPR055384">
    <property type="entry name" value="DUF7604"/>
</dbReference>
<dbReference type="GO" id="GO:0005576">
    <property type="term" value="C:extracellular region"/>
    <property type="evidence" value="ECO:0007669"/>
    <property type="project" value="TreeGrafter"/>
</dbReference>
<dbReference type="Gene3D" id="2.60.40.1140">
    <property type="entry name" value="Collagen-binding surface protein Cna, B-type domain"/>
    <property type="match status" value="2"/>
</dbReference>
<sequence>MFEVGALEVYPYWTWHVPVRDTRTVLETETALKRGIKGTMRMRRVHESEAKPKGNFAKRIVAAVAAVAMLGGMGYATTSTALANDVNATVEQQNGINIGLHDYDRNSINNNHALHFMSGGNEAGYNRYVQDDRGAYAGIVKPLLTNDYPTMADGNESLDYLFGGASDNAVTNYTPDGGLLTPDGQGNYSFDAASKYAKYNHNSNRFELTNQTQSGNRDPLFTPFGNDSDDNRYSFGMNLGADFYMPKDGKVNNQNMVFDFTGDDDVWVFIDDVLVLDLGGIHQAIHGTIDFATGNITYDRNQSYGSDRATTISQAFSNAGKNWDSAAYKTHHLSFFYLERGDGGSNCKISFNLPVKPSKAIDIEKQTLGTIPAGQQFQFQLFANGSQTPYEGKYSVYNASTNQVVSSGLNTGSNGVITLAKGQFARVQSNDFSDDTTYSVRELNSGKYTVSANGEALSQHNDGNGGSYAETHSFKVSDTSHVTVINSNVKPQNNKTIEKVDGGDGDQYELHLNASGDSASSETTIATPADIVLVMDKSGSMQDKNDNRDTNAKNAANKLAEKLLTEANSKLPESQQVQMAVVTFSDTASTKQDFTTSVSKIKTAVSSRPDGGTNWEAALKQANDLQGRTGVKKHIIFLSDGNPTFRISNYPIGCSKKGCNPDDDWRTTPQGVHGAGTEGSDNYYGYNYAAALAEANRRESNVSLYVVKASTDANRMSDFAREASAVNGKEFDGTNAGNLTKAFNQIYSSITSSAKIKVFSITDTLSKWVDPVDFAGMAAGTNITWYVTVKNGNKMLTGGYTATYGVDQFGNRTVTVTFNGNDGIVAEKADSIDVSFKVKPSDAAYATYAGNQQYPNVGEPNTGTASAGQPGFYSNVDARLNYCVLTEVNGTTSCAPTEVEYPHPVVQVKLGKIKIVKQWSDGASKHDDGSVTVQLQRKKSGDSNAQLENVGGVITLNKGNDWQTTVDNLVPGYTYSVAEISGDDRYDVSYMGNNVDLTKQMVWSSNADAGTLNATITNTLKTVALENAISVKKDLAGREWKTSDTFDFTLAAKGNAPLPDKCEADQPCTVKVNSDSGSHTASFGNITYNAGDASYTYYVTEVKGSIASLHYSQAKYEVVVTVAKDSNGEWKASVKSVTKVLDDNGAAVPESQSAATEPVTFTNRYVAVSALPLTGGATGRQWLLVGGVIGGLAVLLIGAAEIWNNKKRLV</sequence>
<dbReference type="CDD" id="cd00198">
    <property type="entry name" value="vWFA"/>
    <property type="match status" value="1"/>
</dbReference>